<dbReference type="AlphaFoldDB" id="A0AAI9AIK0"/>
<sequence length="127" mass="15539">MNRFFIIFLPIFLFSTYINFPCTLTLKKDEKAVFDVYYKNFSHSFILWWTLYKNDVLTVIYIYDNFPHHIELYKNYPVNSFKVKITDLVEPFPYFWIKFDSFNDENATFKIYLFNKKGVKVNFKGKE</sequence>
<proteinExistence type="predicted"/>
<dbReference type="EMBL" id="ABCJ01000001">
    <property type="protein sequence ID" value="EDM24129.1"/>
    <property type="molecule type" value="Genomic_DNA"/>
</dbReference>
<gene>
    <name evidence="1" type="ORF">CMTB2_01398</name>
</gene>
<organism evidence="1 2">
    <name type="scientific">Caminibacter mediatlanticus TB-2</name>
    <dbReference type="NCBI Taxonomy" id="391592"/>
    <lineage>
        <taxon>Bacteria</taxon>
        <taxon>Pseudomonadati</taxon>
        <taxon>Campylobacterota</taxon>
        <taxon>Epsilonproteobacteria</taxon>
        <taxon>Nautiliales</taxon>
        <taxon>Nautiliaceae</taxon>
        <taxon>Caminibacter</taxon>
    </lineage>
</organism>
<protein>
    <submittedName>
        <fullName evidence="1">Uncharacterized protein</fullName>
    </submittedName>
</protein>
<accession>A0AAI9AIK0</accession>
<comment type="caution">
    <text evidence="1">The sequence shown here is derived from an EMBL/GenBank/DDBJ whole genome shotgun (WGS) entry which is preliminary data.</text>
</comment>
<evidence type="ECO:0000313" key="1">
    <source>
        <dbReference type="EMBL" id="EDM24129.1"/>
    </source>
</evidence>
<dbReference type="RefSeq" id="WP_007472772.1">
    <property type="nucleotide sequence ID" value="NZ_ABCJ01000001.1"/>
</dbReference>
<dbReference type="Proteomes" id="UP000003288">
    <property type="component" value="Unassembled WGS sequence"/>
</dbReference>
<reference evidence="1 2" key="1">
    <citation type="journal article" date="2011" name="Stand. Genomic Sci.">
        <title>Draft genome sequence of Caminibacter mediatlanticus strain TB-2, an epsilonproteobacterium isolated from a deep-sea hydrothermal vent.</title>
        <authorList>
            <person name="Giovannelli D."/>
            <person name="Ferriera S."/>
            <person name="Johnson J."/>
            <person name="Kravitz S."/>
            <person name="Perez-Rodriguez I."/>
            <person name="Ricci J."/>
            <person name="O'Brien C."/>
            <person name="Voordeckers J.W."/>
            <person name="Bini E."/>
            <person name="Vetriani C."/>
        </authorList>
    </citation>
    <scope>NUCLEOTIDE SEQUENCE [LARGE SCALE GENOMIC DNA]</scope>
    <source>
        <strain evidence="1 2">TB-2</strain>
    </source>
</reference>
<evidence type="ECO:0000313" key="2">
    <source>
        <dbReference type="Proteomes" id="UP000003288"/>
    </source>
</evidence>
<name>A0AAI9AIK0_9BACT</name>